<dbReference type="SUPFAM" id="SSF81891">
    <property type="entry name" value="Poly A polymerase C-terminal region-like"/>
    <property type="match status" value="1"/>
</dbReference>
<evidence type="ECO:0000313" key="1">
    <source>
        <dbReference type="EMBL" id="SVB01843.1"/>
    </source>
</evidence>
<protein>
    <recommendedName>
        <fullName evidence="2">CCA-adding enzyme C-terminal domain-containing protein</fullName>
    </recommendedName>
</protein>
<sequence>IYLDQLHDVAAELDGLELKKLGVPQGPLVGEILERLRTAKLDGKAPNASIERRLVKSWLAENQL</sequence>
<accession>A0A382ALD6</accession>
<dbReference type="EMBL" id="UINC01025723">
    <property type="protein sequence ID" value="SVB01843.1"/>
    <property type="molecule type" value="Genomic_DNA"/>
</dbReference>
<dbReference type="AlphaFoldDB" id="A0A382ALD6"/>
<dbReference type="Gene3D" id="1.10.3090.10">
    <property type="entry name" value="cca-adding enzyme, domain 2"/>
    <property type="match status" value="1"/>
</dbReference>
<reference evidence="1" key="1">
    <citation type="submission" date="2018-05" db="EMBL/GenBank/DDBJ databases">
        <authorList>
            <person name="Lanie J.A."/>
            <person name="Ng W.-L."/>
            <person name="Kazmierczak K.M."/>
            <person name="Andrzejewski T.M."/>
            <person name="Davidsen T.M."/>
            <person name="Wayne K.J."/>
            <person name="Tettelin H."/>
            <person name="Glass J.I."/>
            <person name="Rusch D."/>
            <person name="Podicherti R."/>
            <person name="Tsui H.-C.T."/>
            <person name="Winkler M.E."/>
        </authorList>
    </citation>
    <scope>NUCLEOTIDE SEQUENCE</scope>
</reference>
<evidence type="ECO:0008006" key="2">
    <source>
        <dbReference type="Google" id="ProtNLM"/>
    </source>
</evidence>
<gene>
    <name evidence="1" type="ORF">METZ01_LOCUS154697</name>
</gene>
<proteinExistence type="predicted"/>
<organism evidence="1">
    <name type="scientific">marine metagenome</name>
    <dbReference type="NCBI Taxonomy" id="408172"/>
    <lineage>
        <taxon>unclassified sequences</taxon>
        <taxon>metagenomes</taxon>
        <taxon>ecological metagenomes</taxon>
    </lineage>
</organism>
<feature type="non-terminal residue" evidence="1">
    <location>
        <position position="1"/>
    </location>
</feature>
<name>A0A382ALD6_9ZZZZ</name>